<accession>A0A0F7L3M6</accession>
<feature type="compositionally biased region" description="Pro residues" evidence="1">
    <location>
        <begin position="35"/>
        <end position="44"/>
    </location>
</feature>
<reference evidence="2" key="1">
    <citation type="journal article" date="2015" name="Front. Microbiol.">
        <title>Combining genomic sequencing methods to explore viral diversity and reveal potential virus-host interactions.</title>
        <authorList>
            <person name="Chow C.E."/>
            <person name="Winget D.M."/>
            <person name="White R.A.III."/>
            <person name="Hallam S.J."/>
            <person name="Suttle C.A."/>
        </authorList>
    </citation>
    <scope>NUCLEOTIDE SEQUENCE</scope>
    <source>
        <strain evidence="2">Anoxic2_5</strain>
    </source>
</reference>
<proteinExistence type="predicted"/>
<name>A0A0F7L3M6_9VIRU</name>
<feature type="region of interest" description="Disordered" evidence="1">
    <location>
        <begin position="1"/>
        <end position="71"/>
    </location>
</feature>
<evidence type="ECO:0000256" key="1">
    <source>
        <dbReference type="SAM" id="MobiDB-lite"/>
    </source>
</evidence>
<feature type="compositionally biased region" description="Polar residues" evidence="1">
    <location>
        <begin position="1"/>
        <end position="11"/>
    </location>
</feature>
<feature type="compositionally biased region" description="Basic residues" evidence="1">
    <location>
        <begin position="20"/>
        <end position="34"/>
    </location>
</feature>
<protein>
    <submittedName>
        <fullName evidence="2">Uncharacterized protein</fullName>
    </submittedName>
</protein>
<reference evidence="2" key="2">
    <citation type="submission" date="2015-03" db="EMBL/GenBank/DDBJ databases">
        <authorList>
            <person name="Chow C.-E.T."/>
            <person name="Winget D.M."/>
            <person name="White R.A.III."/>
            <person name="Hallam S.J."/>
            <person name="Suttle C.A."/>
        </authorList>
    </citation>
    <scope>NUCLEOTIDE SEQUENCE</scope>
    <source>
        <strain evidence="2">Anoxic2_5</strain>
    </source>
</reference>
<organism evidence="2">
    <name type="scientific">uncultured marine virus</name>
    <dbReference type="NCBI Taxonomy" id="186617"/>
    <lineage>
        <taxon>Viruses</taxon>
        <taxon>environmental samples</taxon>
    </lineage>
</organism>
<evidence type="ECO:0000313" key="2">
    <source>
        <dbReference type="EMBL" id="AKH47169.1"/>
    </source>
</evidence>
<dbReference type="EMBL" id="KR029589">
    <property type="protein sequence ID" value="AKH47169.1"/>
    <property type="molecule type" value="Genomic_DNA"/>
</dbReference>
<sequence>MAGVSSWATSESVGASRPSARARRLRLSRVRRPRPPTTRPPTPASPRRGTPTLARRPTSRAPFRSRCSGAR</sequence>